<dbReference type="PROSITE" id="PS51846">
    <property type="entry name" value="CNNM"/>
    <property type="match status" value="1"/>
</dbReference>
<sequence>MEIANLIMVVVLIALTGFFVASEFAIVKIRVSRLDQLVAEGDLRAIAAKKVATNLDEYLSACQLGITVTALGLGWLGEPVAAYLIEPILLGWEVSTSVTQLISFAVAFSLIAFLHVVVGELAPKILAIQKAEAVALILAKPLILFYRVTYPFIWFLNGSARLFTSLFGLKPASEHELAHSEEELRMILSESLKSGEINQSEYSYVNKIFEFDERVAKEIMVPRTEINSVDSGLTLREVFKVMKEEQYTRYPVVEDGDKDNVIGMINMKELMTSFIEDQDNGDRLVAEYTHPIVQVIDSIPIKELLLKYQKERMHIGILLDEYGGTSGLVTMEDIIEEIVGEIQDEFDADEIPEVQKMNEDHYILDSKVLVQNVNDLLQINIDEEDVDTIGGWFMTRNFDVEIGDELYEQGFVFRVNDVDGYHILYLEVWKMSEEEQSVSEQTNVEISVQHREA</sequence>
<evidence type="ECO:0000256" key="2">
    <source>
        <dbReference type="ARBA" id="ARBA00006337"/>
    </source>
</evidence>
<feature type="domain" description="CBS" evidence="12">
    <location>
        <begin position="220"/>
        <end position="280"/>
    </location>
</feature>
<dbReference type="Gene3D" id="3.10.580.10">
    <property type="entry name" value="CBS-domain"/>
    <property type="match status" value="1"/>
</dbReference>
<name>A0ABV3Q3L3_9BACL</name>
<evidence type="ECO:0000256" key="10">
    <source>
        <dbReference type="PROSITE-ProRule" id="PRU01193"/>
    </source>
</evidence>
<evidence type="ECO:0000256" key="9">
    <source>
        <dbReference type="PROSITE-ProRule" id="PRU00703"/>
    </source>
</evidence>
<dbReference type="Pfam" id="PF03471">
    <property type="entry name" value="CorC_HlyC"/>
    <property type="match status" value="1"/>
</dbReference>
<evidence type="ECO:0000256" key="3">
    <source>
        <dbReference type="ARBA" id="ARBA00022475"/>
    </source>
</evidence>
<dbReference type="EMBL" id="JBFMIA010000004">
    <property type="protein sequence ID" value="MEW9501696.1"/>
    <property type="molecule type" value="Genomic_DNA"/>
</dbReference>
<organism evidence="14 15">
    <name type="scientific">Jeotgalibacillus marinus</name>
    <dbReference type="NCBI Taxonomy" id="86667"/>
    <lineage>
        <taxon>Bacteria</taxon>
        <taxon>Bacillati</taxon>
        <taxon>Bacillota</taxon>
        <taxon>Bacilli</taxon>
        <taxon>Bacillales</taxon>
        <taxon>Caryophanaceae</taxon>
        <taxon>Jeotgalibacillus</taxon>
    </lineage>
</organism>
<dbReference type="Gene3D" id="3.30.465.10">
    <property type="match status" value="1"/>
</dbReference>
<evidence type="ECO:0000256" key="7">
    <source>
        <dbReference type="ARBA" id="ARBA00023122"/>
    </source>
</evidence>
<keyword evidence="5" id="KW-0677">Repeat</keyword>
<comment type="caution">
    <text evidence="14">The sequence shown here is derived from an EMBL/GenBank/DDBJ whole genome shotgun (WGS) entry which is preliminary data.</text>
</comment>
<evidence type="ECO:0000313" key="15">
    <source>
        <dbReference type="Proteomes" id="UP001556040"/>
    </source>
</evidence>
<dbReference type="SUPFAM" id="SSF54631">
    <property type="entry name" value="CBS-domain pair"/>
    <property type="match status" value="1"/>
</dbReference>
<evidence type="ECO:0000256" key="6">
    <source>
        <dbReference type="ARBA" id="ARBA00022989"/>
    </source>
</evidence>
<dbReference type="PROSITE" id="PS51371">
    <property type="entry name" value="CBS"/>
    <property type="match status" value="2"/>
</dbReference>
<evidence type="ECO:0000259" key="12">
    <source>
        <dbReference type="PROSITE" id="PS51371"/>
    </source>
</evidence>
<feature type="transmembrane region" description="Helical" evidence="11">
    <location>
        <begin position="58"/>
        <end position="77"/>
    </location>
</feature>
<dbReference type="PANTHER" id="PTHR43099:SF2">
    <property type="entry name" value="UPF0053 PROTEIN YRKA"/>
    <property type="match status" value="1"/>
</dbReference>
<dbReference type="InterPro" id="IPR036318">
    <property type="entry name" value="FAD-bd_PCMH-like_sf"/>
</dbReference>
<dbReference type="InterPro" id="IPR044751">
    <property type="entry name" value="Ion_transp-like_CBS"/>
</dbReference>
<accession>A0ABV3Q3L3</accession>
<dbReference type="SUPFAM" id="SSF56176">
    <property type="entry name" value="FAD-binding/transporter-associated domain-like"/>
    <property type="match status" value="1"/>
</dbReference>
<dbReference type="InterPro" id="IPR005170">
    <property type="entry name" value="Transptr-assoc_dom"/>
</dbReference>
<dbReference type="PANTHER" id="PTHR43099">
    <property type="entry name" value="UPF0053 PROTEIN YRKA"/>
    <property type="match status" value="1"/>
</dbReference>
<keyword evidence="8 10" id="KW-0472">Membrane</keyword>
<reference evidence="14 15" key="1">
    <citation type="journal article" date="1979" name="Int. J. Syst. Evol. Microbiol.">
        <title>Bacillus globisporus subsp. marinus subsp. nov.</title>
        <authorList>
            <person name="Liu H."/>
        </authorList>
    </citation>
    <scope>NUCLEOTIDE SEQUENCE [LARGE SCALE GENOMIC DNA]</scope>
    <source>
        <strain evidence="14 15">DSM 1297</strain>
    </source>
</reference>
<dbReference type="InterPro" id="IPR002550">
    <property type="entry name" value="CNNM"/>
</dbReference>
<dbReference type="RefSeq" id="WP_367779171.1">
    <property type="nucleotide sequence ID" value="NZ_JBFMIA010000004.1"/>
</dbReference>
<dbReference type="Pfam" id="PF01595">
    <property type="entry name" value="CNNM"/>
    <property type="match status" value="1"/>
</dbReference>
<keyword evidence="4 10" id="KW-0812">Transmembrane</keyword>
<keyword evidence="6 10" id="KW-1133">Transmembrane helix</keyword>
<protein>
    <submittedName>
        <fullName evidence="14">Hemolysin family protein</fullName>
    </submittedName>
</protein>
<evidence type="ECO:0000313" key="14">
    <source>
        <dbReference type="EMBL" id="MEW9501696.1"/>
    </source>
</evidence>
<evidence type="ECO:0000256" key="5">
    <source>
        <dbReference type="ARBA" id="ARBA00022737"/>
    </source>
</evidence>
<proteinExistence type="inferred from homology"/>
<feature type="domain" description="CBS" evidence="12">
    <location>
        <begin position="288"/>
        <end position="345"/>
    </location>
</feature>
<dbReference type="Proteomes" id="UP001556040">
    <property type="component" value="Unassembled WGS sequence"/>
</dbReference>
<dbReference type="InterPro" id="IPR000644">
    <property type="entry name" value="CBS_dom"/>
</dbReference>
<keyword evidence="15" id="KW-1185">Reference proteome</keyword>
<keyword evidence="7 9" id="KW-0129">CBS domain</keyword>
<dbReference type="InterPro" id="IPR046342">
    <property type="entry name" value="CBS_dom_sf"/>
</dbReference>
<evidence type="ECO:0000256" key="4">
    <source>
        <dbReference type="ARBA" id="ARBA00022692"/>
    </source>
</evidence>
<evidence type="ECO:0000256" key="1">
    <source>
        <dbReference type="ARBA" id="ARBA00004651"/>
    </source>
</evidence>
<feature type="transmembrane region" description="Helical" evidence="11">
    <location>
        <begin position="6"/>
        <end position="27"/>
    </location>
</feature>
<evidence type="ECO:0000256" key="11">
    <source>
        <dbReference type="SAM" id="Phobius"/>
    </source>
</evidence>
<dbReference type="InterPro" id="IPR016169">
    <property type="entry name" value="FAD-bd_PCMH_sub2"/>
</dbReference>
<feature type="transmembrane region" description="Helical" evidence="11">
    <location>
        <begin position="97"/>
        <end position="121"/>
    </location>
</feature>
<evidence type="ECO:0000256" key="8">
    <source>
        <dbReference type="ARBA" id="ARBA00023136"/>
    </source>
</evidence>
<dbReference type="Pfam" id="PF00571">
    <property type="entry name" value="CBS"/>
    <property type="match status" value="2"/>
</dbReference>
<comment type="similarity">
    <text evidence="2">Belongs to the UPF0053 family.</text>
</comment>
<dbReference type="SMART" id="SM01091">
    <property type="entry name" value="CorC_HlyC"/>
    <property type="match status" value="1"/>
</dbReference>
<dbReference type="InterPro" id="IPR051676">
    <property type="entry name" value="UPF0053_domain"/>
</dbReference>
<gene>
    <name evidence="14" type="ORF">AB1471_07760</name>
</gene>
<evidence type="ECO:0000259" key="13">
    <source>
        <dbReference type="PROSITE" id="PS51846"/>
    </source>
</evidence>
<comment type="subcellular location">
    <subcellularLocation>
        <location evidence="1">Cell membrane</location>
        <topology evidence="1">Multi-pass membrane protein</topology>
    </subcellularLocation>
</comment>
<dbReference type="CDD" id="cd04590">
    <property type="entry name" value="CBS_pair_CorC_HlyC_assoc"/>
    <property type="match status" value="1"/>
</dbReference>
<feature type="transmembrane region" description="Helical" evidence="11">
    <location>
        <begin position="133"/>
        <end position="156"/>
    </location>
</feature>
<keyword evidence="3" id="KW-1003">Cell membrane</keyword>
<feature type="domain" description="CNNM transmembrane" evidence="13">
    <location>
        <begin position="1"/>
        <end position="201"/>
    </location>
</feature>